<dbReference type="OrthoDB" id="2755069at2759"/>
<evidence type="ECO:0000313" key="2">
    <source>
        <dbReference type="EMBL" id="EJT99287.1"/>
    </source>
</evidence>
<feature type="region of interest" description="Disordered" evidence="1">
    <location>
        <begin position="76"/>
        <end position="103"/>
    </location>
</feature>
<dbReference type="AlphaFoldDB" id="M5G694"/>
<name>M5G694_DACPD</name>
<keyword evidence="3" id="KW-1185">Reference proteome</keyword>
<dbReference type="GeneID" id="63684046"/>
<dbReference type="EMBL" id="JH795870">
    <property type="protein sequence ID" value="EJT99287.1"/>
    <property type="molecule type" value="Genomic_DNA"/>
</dbReference>
<sequence length="117" mass="13337">MATAIVLRQLPAQEVPGACCFIAPRAKWVARGGNRQCPDTQERLGIVYKQICEKCPYLERYTDGWATKELIKQTLRNHQSKAQDDAKGKKRKPKAKAKEVEQEQVELGLELEVKEEQ</sequence>
<evidence type="ECO:0000313" key="3">
    <source>
        <dbReference type="Proteomes" id="UP000030653"/>
    </source>
</evidence>
<proteinExistence type="predicted"/>
<dbReference type="RefSeq" id="XP_040626185.1">
    <property type="nucleotide sequence ID" value="XM_040768984.1"/>
</dbReference>
<organism evidence="2 3">
    <name type="scientific">Dacryopinax primogenitus (strain DJM 731)</name>
    <name type="common">Brown rot fungus</name>
    <dbReference type="NCBI Taxonomy" id="1858805"/>
    <lineage>
        <taxon>Eukaryota</taxon>
        <taxon>Fungi</taxon>
        <taxon>Dikarya</taxon>
        <taxon>Basidiomycota</taxon>
        <taxon>Agaricomycotina</taxon>
        <taxon>Dacrymycetes</taxon>
        <taxon>Dacrymycetales</taxon>
        <taxon>Dacrymycetaceae</taxon>
        <taxon>Dacryopinax</taxon>
    </lineage>
</organism>
<gene>
    <name evidence="2" type="ORF">DACRYDRAFT_110003</name>
</gene>
<accession>M5G694</accession>
<evidence type="ECO:0000256" key="1">
    <source>
        <dbReference type="SAM" id="MobiDB-lite"/>
    </source>
</evidence>
<dbReference type="HOGENOM" id="CLU_2084767_0_0_1"/>
<reference evidence="2 3" key="1">
    <citation type="journal article" date="2012" name="Science">
        <title>The Paleozoic origin of enzymatic lignin decomposition reconstructed from 31 fungal genomes.</title>
        <authorList>
            <person name="Floudas D."/>
            <person name="Binder M."/>
            <person name="Riley R."/>
            <person name="Barry K."/>
            <person name="Blanchette R.A."/>
            <person name="Henrissat B."/>
            <person name="Martinez A.T."/>
            <person name="Otillar R."/>
            <person name="Spatafora J.W."/>
            <person name="Yadav J.S."/>
            <person name="Aerts A."/>
            <person name="Benoit I."/>
            <person name="Boyd A."/>
            <person name="Carlson A."/>
            <person name="Copeland A."/>
            <person name="Coutinho P.M."/>
            <person name="de Vries R.P."/>
            <person name="Ferreira P."/>
            <person name="Findley K."/>
            <person name="Foster B."/>
            <person name="Gaskell J."/>
            <person name="Glotzer D."/>
            <person name="Gorecki P."/>
            <person name="Heitman J."/>
            <person name="Hesse C."/>
            <person name="Hori C."/>
            <person name="Igarashi K."/>
            <person name="Jurgens J.A."/>
            <person name="Kallen N."/>
            <person name="Kersten P."/>
            <person name="Kohler A."/>
            <person name="Kuees U."/>
            <person name="Kumar T.K.A."/>
            <person name="Kuo A."/>
            <person name="LaButti K."/>
            <person name="Larrondo L.F."/>
            <person name="Lindquist E."/>
            <person name="Ling A."/>
            <person name="Lombard V."/>
            <person name="Lucas S."/>
            <person name="Lundell T."/>
            <person name="Martin R."/>
            <person name="McLaughlin D.J."/>
            <person name="Morgenstern I."/>
            <person name="Morin E."/>
            <person name="Murat C."/>
            <person name="Nagy L.G."/>
            <person name="Nolan M."/>
            <person name="Ohm R.A."/>
            <person name="Patyshakuliyeva A."/>
            <person name="Rokas A."/>
            <person name="Ruiz-Duenas F.J."/>
            <person name="Sabat G."/>
            <person name="Salamov A."/>
            <person name="Samejima M."/>
            <person name="Schmutz J."/>
            <person name="Slot J.C."/>
            <person name="St John F."/>
            <person name="Stenlid J."/>
            <person name="Sun H."/>
            <person name="Sun S."/>
            <person name="Syed K."/>
            <person name="Tsang A."/>
            <person name="Wiebenga A."/>
            <person name="Young D."/>
            <person name="Pisabarro A."/>
            <person name="Eastwood D.C."/>
            <person name="Martin F."/>
            <person name="Cullen D."/>
            <person name="Grigoriev I.V."/>
            <person name="Hibbett D.S."/>
        </authorList>
    </citation>
    <scope>NUCLEOTIDE SEQUENCE [LARGE SCALE GENOMIC DNA]</scope>
    <source>
        <strain evidence="2 3">DJM-731 SS1</strain>
    </source>
</reference>
<dbReference type="Proteomes" id="UP000030653">
    <property type="component" value="Unassembled WGS sequence"/>
</dbReference>
<protein>
    <submittedName>
        <fullName evidence="2">Uncharacterized protein</fullName>
    </submittedName>
</protein>